<dbReference type="GeneID" id="19266169"/>
<dbReference type="GO" id="GO:0051604">
    <property type="term" value="P:protein maturation"/>
    <property type="evidence" value="ECO:0007669"/>
    <property type="project" value="UniProtKB-UniRule"/>
</dbReference>
<gene>
    <name evidence="7" type="ORF">PFICI_01156</name>
</gene>
<evidence type="ECO:0000259" key="6">
    <source>
        <dbReference type="Pfam" id="PF14500"/>
    </source>
</evidence>
<dbReference type="InterPro" id="IPR024687">
    <property type="entry name" value="MMS19_C"/>
</dbReference>
<dbReference type="KEGG" id="pfy:PFICI_01156"/>
<feature type="domain" description="MMS19 C-terminal" evidence="5">
    <location>
        <begin position="762"/>
        <end position="1108"/>
    </location>
</feature>
<dbReference type="OMA" id="RYFNDAC"/>
<dbReference type="STRING" id="1229662.W3XMQ7"/>
<protein>
    <recommendedName>
        <fullName evidence="4">MMS19 nucleotide excision repair protein</fullName>
    </recommendedName>
</protein>
<dbReference type="PANTHER" id="PTHR12891">
    <property type="entry name" value="DNA REPAIR/TRANSCRIPTION PROTEIN MET18/MMS19"/>
    <property type="match status" value="1"/>
</dbReference>
<dbReference type="PANTHER" id="PTHR12891:SF0">
    <property type="entry name" value="MMS19 NUCLEOTIDE EXCISION REPAIR PROTEIN HOMOLOG"/>
    <property type="match status" value="1"/>
</dbReference>
<dbReference type="InterPro" id="IPR029240">
    <property type="entry name" value="MMS19_N"/>
</dbReference>
<dbReference type="Pfam" id="PF14500">
    <property type="entry name" value="MMS19_N"/>
    <property type="match status" value="1"/>
</dbReference>
<accession>W3XMQ7</accession>
<keyword evidence="4" id="KW-0227">DNA damage</keyword>
<keyword evidence="2" id="KW-0677">Repeat</keyword>
<evidence type="ECO:0000256" key="1">
    <source>
        <dbReference type="ARBA" id="ARBA00004123"/>
    </source>
</evidence>
<dbReference type="GO" id="GO:0005634">
    <property type="term" value="C:nucleus"/>
    <property type="evidence" value="ECO:0007669"/>
    <property type="project" value="UniProtKB-SubCell"/>
</dbReference>
<dbReference type="HOGENOM" id="CLU_007956_0_0_1"/>
<evidence type="ECO:0000256" key="2">
    <source>
        <dbReference type="ARBA" id="ARBA00022737"/>
    </source>
</evidence>
<dbReference type="eggNOG" id="KOG1967">
    <property type="taxonomic scope" value="Eukaryota"/>
</dbReference>
<dbReference type="Proteomes" id="UP000030651">
    <property type="component" value="Unassembled WGS sequence"/>
</dbReference>
<dbReference type="Pfam" id="PF12460">
    <property type="entry name" value="MMS19_C"/>
    <property type="match status" value="1"/>
</dbReference>
<dbReference type="RefSeq" id="XP_007827928.1">
    <property type="nucleotide sequence ID" value="XM_007829737.1"/>
</dbReference>
<comment type="similarity">
    <text evidence="4">Belongs to the MET18/MMS19 family.</text>
</comment>
<name>W3XMQ7_PESFW</name>
<feature type="domain" description="MMS19 N-terminal" evidence="6">
    <location>
        <begin position="67"/>
        <end position="329"/>
    </location>
</feature>
<evidence type="ECO:0000313" key="8">
    <source>
        <dbReference type="Proteomes" id="UP000030651"/>
    </source>
</evidence>
<dbReference type="GO" id="GO:0016226">
    <property type="term" value="P:iron-sulfur cluster assembly"/>
    <property type="evidence" value="ECO:0007669"/>
    <property type="project" value="UniProtKB-UniRule"/>
</dbReference>
<comment type="function">
    <text evidence="4">Key component of the cytosolic iron-sulfur protein assembly (CIA) complex, a multiprotein complex that mediates the incorporation of iron-sulfur cluster into apoproteins specifically involved in DNA metabolism and genomic integrity. In the CIA complex, MMS19 acts as an adapter between early-acting CIA components and a subset of cellular target iron-sulfur proteins.</text>
</comment>
<organism evidence="7 8">
    <name type="scientific">Pestalotiopsis fici (strain W106-1 / CGMCC3.15140)</name>
    <dbReference type="NCBI Taxonomy" id="1229662"/>
    <lineage>
        <taxon>Eukaryota</taxon>
        <taxon>Fungi</taxon>
        <taxon>Dikarya</taxon>
        <taxon>Ascomycota</taxon>
        <taxon>Pezizomycotina</taxon>
        <taxon>Sordariomycetes</taxon>
        <taxon>Xylariomycetidae</taxon>
        <taxon>Amphisphaeriales</taxon>
        <taxon>Sporocadaceae</taxon>
        <taxon>Pestalotiopsis</taxon>
    </lineage>
</organism>
<keyword evidence="8" id="KW-1185">Reference proteome</keyword>
<dbReference type="EMBL" id="KI912109">
    <property type="protein sequence ID" value="ETS87328.1"/>
    <property type="molecule type" value="Genomic_DNA"/>
</dbReference>
<comment type="subcellular location">
    <subcellularLocation>
        <location evidence="1 4">Nucleus</location>
    </subcellularLocation>
</comment>
<dbReference type="GO" id="GO:0097361">
    <property type="term" value="C:cytosolic [4Fe-4S] assembly targeting complex"/>
    <property type="evidence" value="ECO:0007669"/>
    <property type="project" value="UniProtKB-UniRule"/>
</dbReference>
<dbReference type="AlphaFoldDB" id="W3XMQ7"/>
<dbReference type="InterPro" id="IPR016024">
    <property type="entry name" value="ARM-type_fold"/>
</dbReference>
<proteinExistence type="inferred from homology"/>
<dbReference type="OrthoDB" id="342900at2759"/>
<keyword evidence="4" id="KW-0234">DNA repair</keyword>
<dbReference type="InterPro" id="IPR039920">
    <property type="entry name" value="MMS19"/>
</dbReference>
<evidence type="ECO:0000256" key="4">
    <source>
        <dbReference type="RuleBase" id="RU367072"/>
    </source>
</evidence>
<evidence type="ECO:0000256" key="3">
    <source>
        <dbReference type="ARBA" id="ARBA00023242"/>
    </source>
</evidence>
<reference evidence="8" key="1">
    <citation type="journal article" date="2015" name="BMC Genomics">
        <title>Genomic and transcriptomic analysis of the endophytic fungus Pestalotiopsis fici reveals its lifestyle and high potential for synthesis of natural products.</title>
        <authorList>
            <person name="Wang X."/>
            <person name="Zhang X."/>
            <person name="Liu L."/>
            <person name="Xiang M."/>
            <person name="Wang W."/>
            <person name="Sun X."/>
            <person name="Che Y."/>
            <person name="Guo L."/>
            <person name="Liu G."/>
            <person name="Guo L."/>
            <person name="Wang C."/>
            <person name="Yin W.B."/>
            <person name="Stadler M."/>
            <person name="Zhang X."/>
            <person name="Liu X."/>
        </authorList>
    </citation>
    <scope>NUCLEOTIDE SEQUENCE [LARGE SCALE GENOMIC DNA]</scope>
    <source>
        <strain evidence="8">W106-1 / CGMCC3.15140</strain>
    </source>
</reference>
<evidence type="ECO:0000259" key="5">
    <source>
        <dbReference type="Pfam" id="PF12460"/>
    </source>
</evidence>
<dbReference type="GO" id="GO:0006281">
    <property type="term" value="P:DNA repair"/>
    <property type="evidence" value="ECO:0007669"/>
    <property type="project" value="UniProtKB-UniRule"/>
</dbReference>
<sequence length="1193" mass="132161">MASNPFDDLAVKYVLQDDEAAHGQAAQAAVDQIEQAAGASPTALRAAIGQWVASINRWLVPQADDEDDIISRGKALGFLASTLDRLNPSILRVDQVKLLLAFFCSLFSSDHRAGIDAASKALSSLASMSSFRAIMGNDIIIGITKLGSDDFKRQTPATRLTIYQLVRGLLQNEAVVKDLASQHESSSTFMTALIDLCRNERDPQNLIVWFQILSLFLQNFEPADEVTDEVFKTFSAYFPITLRASAAPSGITVDDLKQTLRSCFSAHQRAARLAIPFLLNKLDQGEAVTVSVKVDILHTLEACLAHYENVQQSVVPYTDQVWSSLKYEVRNGELVDSIEATLKTLATLARRLQGEELQTFLGGVWIDVSDDISNETYTRSAGRLLAAISGASRESFSLSSKQTIPHITATLKNTKSPSHQAELLGVLNALLQVRAVLTEAEGSSELQDDLFGDALFDDVFTRLWSTWTQSQYSPDRPTIIAKLIDGMSYMVMQKSSNGTKERLCSDATCNRAFNWLGTPSIIYPLEGRNFLLGQDDKEYEQIIVGATTALSRLSHLYPSGFQQLLERFLSALGRYAENHSPAGRDLSTIKDVTTRLSIMAFKSEELKQVLVGNTLSLVTALLQGLHTLASASPKYGQAFIEAIHIAIIRPLSTISDSLLKSKQQAPGLGVAESQDWLEQLNTQVQGLPDVNKGNLGDLTKISEDVAKETNDLGLKYQLLLRFSMSLVIQLYRYSLDVRLQHDAENNISIDVKPALLKDADIYLHRLGQFAADVIRYLSEIDQIQLRLGHEAILLFTEPQDADDQETKIARAAGRSDGTWALCRDTHRTAPLVLGIIQSLRPVVLEDLYIHSVVSDLCRRLCTVEPTVIPPDCRAALDAMLLVLSNKLGKVELGLHLDLHSASSAAMHEGFRSAVENNVEARGQKVLLMFLSTLHYLAGDVANYSSNQQRNLLLLELARRAPTWPRVGRQFCRYFEILLGPKDYLTKKSYATIKPLRGQWLYNQIVKPYLAECFPRPAAPGRTGIDDIAATNRSVFVFSLLQHLDYSVWRNEASAILLIVIRALQTFGISKDINTVLEILSKLMEADADLVKEHLRPLITSTLAVYEMARNVYDATGFISDDNVQFSKREAAMCRKLCLAFIGRLPKAFGGTVRHNLLPERQAVLRGLSRACGDPVREVREVAIVARRDWDGLS</sequence>
<dbReference type="SUPFAM" id="SSF48371">
    <property type="entry name" value="ARM repeat"/>
    <property type="match status" value="1"/>
</dbReference>
<evidence type="ECO:0000313" key="7">
    <source>
        <dbReference type="EMBL" id="ETS87328.1"/>
    </source>
</evidence>
<dbReference type="InParanoid" id="W3XMQ7"/>
<keyword evidence="3 4" id="KW-0539">Nucleus</keyword>